<dbReference type="PRINTS" id="PR01338">
    <property type="entry name" value="TYPE3OMKPROT"/>
</dbReference>
<name>A0A329CXV2_9BURK</name>
<gene>
    <name evidence="10" type="ORF">BX591_101567</name>
</gene>
<dbReference type="InterPro" id="IPR003282">
    <property type="entry name" value="T3SS_SctJ"/>
</dbReference>
<keyword evidence="8" id="KW-1133">Transmembrane helix</keyword>
<dbReference type="NCBIfam" id="TIGR02544">
    <property type="entry name" value="III_secr_YscJ"/>
    <property type="match status" value="1"/>
</dbReference>
<keyword evidence="8" id="KW-0812">Transmembrane</keyword>
<reference evidence="10 11" key="1">
    <citation type="submission" date="2018-06" db="EMBL/GenBank/DDBJ databases">
        <title>Genomic Encyclopedia of Type Strains, Phase III (KMG-III): the genomes of soil and plant-associated and newly described type strains.</title>
        <authorList>
            <person name="Whitman W."/>
        </authorList>
    </citation>
    <scope>NUCLEOTIDE SEQUENCE [LARGE SCALE GENOMIC DNA]</scope>
    <source>
        <strain evidence="10 11">LMG 23644</strain>
    </source>
</reference>
<dbReference type="InterPro" id="IPR006182">
    <property type="entry name" value="FliF_N_dom"/>
</dbReference>
<dbReference type="OrthoDB" id="115186at2"/>
<comment type="caution">
    <text evidence="10">The sequence shown here is derived from an EMBL/GenBank/DDBJ whole genome shotgun (WGS) entry which is preliminary data.</text>
</comment>
<evidence type="ECO:0000259" key="9">
    <source>
        <dbReference type="Pfam" id="PF01514"/>
    </source>
</evidence>
<dbReference type="Gene3D" id="3.30.300.30">
    <property type="match status" value="1"/>
</dbReference>
<dbReference type="Gene3D" id="3.30.70.1530">
    <property type="entry name" value="Hypothetical protein rpa1041"/>
    <property type="match status" value="1"/>
</dbReference>
<feature type="domain" description="Flagellar M-ring N-terminal" evidence="9">
    <location>
        <begin position="32"/>
        <end position="197"/>
    </location>
</feature>
<evidence type="ECO:0000256" key="4">
    <source>
        <dbReference type="ARBA" id="ARBA00023136"/>
    </source>
</evidence>
<dbReference type="PANTHER" id="PTHR30046">
    <property type="entry name" value="FLAGELLAR M-RING PROTEIN"/>
    <property type="match status" value="1"/>
</dbReference>
<keyword evidence="5 8" id="KW-0564">Palmitate</keyword>
<dbReference type="Proteomes" id="UP000248918">
    <property type="component" value="Unassembled WGS sequence"/>
</dbReference>
<keyword evidence="4 8" id="KW-0472">Membrane</keyword>
<evidence type="ECO:0000256" key="6">
    <source>
        <dbReference type="ARBA" id="ARBA00023237"/>
    </source>
</evidence>
<dbReference type="EMBL" id="QLTK01000001">
    <property type="protein sequence ID" value="RAS39230.1"/>
    <property type="molecule type" value="Genomic_DNA"/>
</dbReference>
<proteinExistence type="inferred from homology"/>
<sequence length="277" mass="29428">MFDRSPTARTRRRAAPLLCVLALCVALGGCKKELYGNLSEQDVNEMVVALLERGVDASKDTSDAGKTWSLDVDDTQMVRAMEALRARGLPHSKFDDLGALFKKDGLVSTPTEERVRFIYGTSQELSSTLSKIDGVLVARVQIVLPNNDPLAQTIKPSSAAVFIKYRRDSDIGALVPQIKTLVMHSVEGLTYDQVSVTAVAADPVEYAQQPQSNGMPAWLLGVLAGAVVLAATALLVLARRGVLAGRSGADAAAAGDGAASGRFGGLLARLRRLRPAN</sequence>
<keyword evidence="7 8" id="KW-0449">Lipoprotein</keyword>
<keyword evidence="6 8" id="KW-0998">Cell outer membrane</keyword>
<evidence type="ECO:0000256" key="3">
    <source>
        <dbReference type="ARBA" id="ARBA00022729"/>
    </source>
</evidence>
<dbReference type="AlphaFoldDB" id="A0A329CXV2"/>
<dbReference type="RefSeq" id="WP_111929190.1">
    <property type="nucleotide sequence ID" value="NZ_CADFFP010000003.1"/>
</dbReference>
<comment type="similarity">
    <text evidence="2 8">Belongs to the YscJ lipoprotein family.</text>
</comment>
<dbReference type="GO" id="GO:0009306">
    <property type="term" value="P:protein secretion"/>
    <property type="evidence" value="ECO:0007669"/>
    <property type="project" value="InterPro"/>
</dbReference>
<feature type="transmembrane region" description="Helical" evidence="8">
    <location>
        <begin position="217"/>
        <end position="238"/>
    </location>
</feature>
<evidence type="ECO:0000256" key="7">
    <source>
        <dbReference type="ARBA" id="ARBA00023288"/>
    </source>
</evidence>
<evidence type="ECO:0000256" key="5">
    <source>
        <dbReference type="ARBA" id="ARBA00023139"/>
    </source>
</evidence>
<protein>
    <recommendedName>
        <fullName evidence="8">Lipoprotein</fullName>
    </recommendedName>
</protein>
<accession>A0A329CXV2</accession>
<evidence type="ECO:0000313" key="10">
    <source>
        <dbReference type="EMBL" id="RAS39230.1"/>
    </source>
</evidence>
<comment type="subcellular location">
    <subcellularLocation>
        <location evidence="1">Cell outer membrane</location>
        <topology evidence="1">Lipid-anchor</topology>
    </subcellularLocation>
</comment>
<dbReference type="InterPro" id="IPR043427">
    <property type="entry name" value="YscJ/FliF"/>
</dbReference>
<evidence type="ECO:0000256" key="2">
    <source>
        <dbReference type="ARBA" id="ARBA00009509"/>
    </source>
</evidence>
<dbReference type="PANTHER" id="PTHR30046:SF2">
    <property type="entry name" value="YOP PROTEINS TRANSLOCATION LIPOPROTEIN J"/>
    <property type="match status" value="1"/>
</dbReference>
<evidence type="ECO:0000256" key="8">
    <source>
        <dbReference type="RuleBase" id="RU364102"/>
    </source>
</evidence>
<dbReference type="InterPro" id="IPR045851">
    <property type="entry name" value="AMP-bd_C_sf"/>
</dbReference>
<keyword evidence="3 8" id="KW-0732">Signal</keyword>
<organism evidence="10 11">
    <name type="scientific">Paraburkholderia bryophila</name>
    <dbReference type="NCBI Taxonomy" id="420952"/>
    <lineage>
        <taxon>Bacteria</taxon>
        <taxon>Pseudomonadati</taxon>
        <taxon>Pseudomonadota</taxon>
        <taxon>Betaproteobacteria</taxon>
        <taxon>Burkholderiales</taxon>
        <taxon>Burkholderiaceae</taxon>
        <taxon>Paraburkholderia</taxon>
    </lineage>
</organism>
<dbReference type="Pfam" id="PF01514">
    <property type="entry name" value="YscJ_FliF"/>
    <property type="match status" value="1"/>
</dbReference>
<dbReference type="GO" id="GO:0009279">
    <property type="term" value="C:cell outer membrane"/>
    <property type="evidence" value="ECO:0007669"/>
    <property type="project" value="UniProtKB-SubCell"/>
</dbReference>
<evidence type="ECO:0000256" key="1">
    <source>
        <dbReference type="ARBA" id="ARBA00004459"/>
    </source>
</evidence>
<dbReference type="PROSITE" id="PS51257">
    <property type="entry name" value="PROKAR_LIPOPROTEIN"/>
    <property type="match status" value="1"/>
</dbReference>
<evidence type="ECO:0000313" key="11">
    <source>
        <dbReference type="Proteomes" id="UP000248918"/>
    </source>
</evidence>